<dbReference type="EMBL" id="JAKOGI010000252">
    <property type="protein sequence ID" value="KAJ8438472.1"/>
    <property type="molecule type" value="Genomic_DNA"/>
</dbReference>
<evidence type="ECO:0000313" key="2">
    <source>
        <dbReference type="EMBL" id="KAJ8438472.1"/>
    </source>
</evidence>
<dbReference type="AlphaFoldDB" id="A0A9Q1K868"/>
<feature type="compositionally biased region" description="Basic and acidic residues" evidence="1">
    <location>
        <begin position="1"/>
        <end position="19"/>
    </location>
</feature>
<feature type="compositionally biased region" description="Basic residues" evidence="1">
    <location>
        <begin position="91"/>
        <end position="102"/>
    </location>
</feature>
<feature type="compositionally biased region" description="Basic and acidic residues" evidence="1">
    <location>
        <begin position="103"/>
        <end position="128"/>
    </location>
</feature>
<feature type="region of interest" description="Disordered" evidence="1">
    <location>
        <begin position="73"/>
        <end position="185"/>
    </location>
</feature>
<keyword evidence="3" id="KW-1185">Reference proteome</keyword>
<gene>
    <name evidence="2" type="ORF">Cgig2_008959</name>
</gene>
<feature type="compositionally biased region" description="Basic and acidic residues" evidence="1">
    <location>
        <begin position="162"/>
        <end position="185"/>
    </location>
</feature>
<dbReference type="Proteomes" id="UP001153076">
    <property type="component" value="Unassembled WGS sequence"/>
</dbReference>
<protein>
    <submittedName>
        <fullName evidence="2">Uncharacterized protein</fullName>
    </submittedName>
</protein>
<feature type="region of interest" description="Disordered" evidence="1">
    <location>
        <begin position="1"/>
        <end position="20"/>
    </location>
</feature>
<name>A0A9Q1K868_9CARY</name>
<evidence type="ECO:0000256" key="1">
    <source>
        <dbReference type="SAM" id="MobiDB-lite"/>
    </source>
</evidence>
<sequence length="185" mass="20893">MELGARLDIRTRPDAHGTEPEPITAWTKLVKLRQPEREGYVTVDALKNLMSTITDTIMQQMTKQVKKAMEAASSARPLPHFNHVPTTGYKPSHRRVAVVKHRHSDEVREVVHPDRDGRSQGENRDRSIGADALQNRRPSQGRPAKSTTASTAYATHSPHTAWFKEQKQTLKPRGEASGRRRTPEH</sequence>
<comment type="caution">
    <text evidence="2">The sequence shown here is derived from an EMBL/GenBank/DDBJ whole genome shotgun (WGS) entry which is preliminary data.</text>
</comment>
<feature type="compositionally biased region" description="Low complexity" evidence="1">
    <location>
        <begin position="143"/>
        <end position="161"/>
    </location>
</feature>
<evidence type="ECO:0000313" key="3">
    <source>
        <dbReference type="Proteomes" id="UP001153076"/>
    </source>
</evidence>
<reference evidence="2" key="1">
    <citation type="submission" date="2022-04" db="EMBL/GenBank/DDBJ databases">
        <title>Carnegiea gigantea Genome sequencing and assembly v2.</title>
        <authorList>
            <person name="Copetti D."/>
            <person name="Sanderson M.J."/>
            <person name="Burquez A."/>
            <person name="Wojciechowski M.F."/>
        </authorList>
    </citation>
    <scope>NUCLEOTIDE SEQUENCE</scope>
    <source>
        <strain evidence="2">SGP5-SGP5p</strain>
        <tissue evidence="2">Aerial part</tissue>
    </source>
</reference>
<organism evidence="2 3">
    <name type="scientific">Carnegiea gigantea</name>
    <dbReference type="NCBI Taxonomy" id="171969"/>
    <lineage>
        <taxon>Eukaryota</taxon>
        <taxon>Viridiplantae</taxon>
        <taxon>Streptophyta</taxon>
        <taxon>Embryophyta</taxon>
        <taxon>Tracheophyta</taxon>
        <taxon>Spermatophyta</taxon>
        <taxon>Magnoliopsida</taxon>
        <taxon>eudicotyledons</taxon>
        <taxon>Gunneridae</taxon>
        <taxon>Pentapetalae</taxon>
        <taxon>Caryophyllales</taxon>
        <taxon>Cactineae</taxon>
        <taxon>Cactaceae</taxon>
        <taxon>Cactoideae</taxon>
        <taxon>Echinocereeae</taxon>
        <taxon>Carnegiea</taxon>
    </lineage>
</organism>
<accession>A0A9Q1K868</accession>
<proteinExistence type="predicted"/>